<dbReference type="AlphaFoldDB" id="A0A5J6N1C1"/>
<keyword evidence="2" id="KW-1185">Reference proteome</keyword>
<accession>A0A5J6N1C1</accession>
<organism evidence="1 2">
    <name type="scientific">Hypericibacter adhaerens</name>
    <dbReference type="NCBI Taxonomy" id="2602016"/>
    <lineage>
        <taxon>Bacteria</taxon>
        <taxon>Pseudomonadati</taxon>
        <taxon>Pseudomonadota</taxon>
        <taxon>Alphaproteobacteria</taxon>
        <taxon>Rhodospirillales</taxon>
        <taxon>Dongiaceae</taxon>
        <taxon>Hypericibacter</taxon>
    </lineage>
</organism>
<name>A0A5J6N1C1_9PROT</name>
<dbReference type="EMBL" id="CP042582">
    <property type="protein sequence ID" value="QEX23639.1"/>
    <property type="molecule type" value="Genomic_DNA"/>
</dbReference>
<dbReference type="OrthoDB" id="9783136at2"/>
<evidence type="ECO:0008006" key="3">
    <source>
        <dbReference type="Google" id="ProtNLM"/>
    </source>
</evidence>
<evidence type="ECO:0000313" key="2">
    <source>
        <dbReference type="Proteomes" id="UP000325797"/>
    </source>
</evidence>
<dbReference type="InterPro" id="IPR012668">
    <property type="entry name" value="CHP02466"/>
</dbReference>
<dbReference type="Gene3D" id="2.60.120.620">
    <property type="entry name" value="q2cbj1_9rhob like domain"/>
    <property type="match status" value="1"/>
</dbReference>
<proteinExistence type="predicted"/>
<dbReference type="SUPFAM" id="SSF51197">
    <property type="entry name" value="Clavaminate synthase-like"/>
    <property type="match status" value="1"/>
</dbReference>
<evidence type="ECO:0000313" key="1">
    <source>
        <dbReference type="EMBL" id="QEX23639.1"/>
    </source>
</evidence>
<reference evidence="1 2" key="1">
    <citation type="submission" date="2019-08" db="EMBL/GenBank/DDBJ databases">
        <title>Hyperibacter terrae gen. nov., sp. nov. and Hyperibacter viscosus sp. nov., two new members in the family Rhodospirillaceae isolated from the rhizosphere of Hypericum perforatum.</title>
        <authorList>
            <person name="Noviana Z."/>
        </authorList>
    </citation>
    <scope>NUCLEOTIDE SEQUENCE [LARGE SCALE GENOMIC DNA]</scope>
    <source>
        <strain evidence="1 2">R5959</strain>
    </source>
</reference>
<dbReference type="RefSeq" id="WP_151118997.1">
    <property type="nucleotide sequence ID" value="NZ_CP042582.1"/>
</dbReference>
<sequence length="198" mass="22420">METWPEGQRVRRQKNAELTLTRFADSEDHRPALMAAILRLAQGSRFARRYIRAFGGTKVDRVAEWEVPEADLVEARACEFYRRVHGVAGLRVLESWANIYRQGDYSMPHSHPGAAVSIVYFLDLGDPDPRDPISGQFAVFDPRVPACCRDQPDCLTNPFMPKLEPGTMILFPGWLVHGVNPYTGERPRITLTWNLAPA</sequence>
<dbReference type="KEGG" id="hadh:FRZ61_35770"/>
<dbReference type="Pfam" id="PF13759">
    <property type="entry name" value="2OG-FeII_Oxy_5"/>
    <property type="match status" value="1"/>
</dbReference>
<gene>
    <name evidence="1" type="ORF">FRZ61_35770</name>
</gene>
<protein>
    <recommendedName>
        <fullName evidence="3">Fe2OG dioxygenase domain-containing protein</fullName>
    </recommendedName>
</protein>
<dbReference type="Proteomes" id="UP000325797">
    <property type="component" value="Chromosome"/>
</dbReference>